<dbReference type="EMBL" id="VJMI01021388">
    <property type="protein sequence ID" value="KAF0701845.1"/>
    <property type="molecule type" value="Genomic_DNA"/>
</dbReference>
<evidence type="ECO:0000256" key="1">
    <source>
        <dbReference type="ARBA" id="ARBA00022801"/>
    </source>
</evidence>
<evidence type="ECO:0000259" key="2">
    <source>
        <dbReference type="Pfam" id="PF07859"/>
    </source>
</evidence>
<dbReference type="PANTHER" id="PTHR48081">
    <property type="entry name" value="AB HYDROLASE SUPERFAMILY PROTEIN C4A8.06C"/>
    <property type="match status" value="1"/>
</dbReference>
<dbReference type="AlphaFoldDB" id="A0A6A4YZ59"/>
<dbReference type="PANTHER" id="PTHR48081:SF31">
    <property type="entry name" value="STERYL ACETYL HYDROLASE MUG81-RELATED"/>
    <property type="match status" value="1"/>
</dbReference>
<keyword evidence="1" id="KW-0378">Hydrolase</keyword>
<reference evidence="3 4" key="1">
    <citation type="submission" date="2019-06" db="EMBL/GenBank/DDBJ databases">
        <title>Genomics analysis of Aphanomyces spp. identifies a new class of oomycete effector associated with host adaptation.</title>
        <authorList>
            <person name="Gaulin E."/>
        </authorList>
    </citation>
    <scope>NUCLEOTIDE SEQUENCE [LARGE SCALE GENOMIC DNA]</scope>
    <source>
        <strain evidence="3 4">E</strain>
    </source>
</reference>
<protein>
    <recommendedName>
        <fullName evidence="2">Alpha/beta hydrolase fold-3 domain-containing protein</fullName>
    </recommendedName>
</protein>
<sequence>MTATATDDEVSLPRRRPISLAQCFGKLFALIVIVPLKRLLGYKPPVLGWTIQQEIAVAFLKYSTFTDHASARRNERTLIYLANLQLRTPLVPMQAAGFNGVWYGRPTTDFDATVLYLHGTLSPMRHTQCGGYALCTAETYALAVHAIQVHASSASGKRVGVLALEYSLAPDAKFPTQLDEALAAYSYLAQGSNKPILLLGDSAGGHLLLQVLLALKAREWSHLRKPVASVAVSPWCMPNLCPPPATYITNSSTDFVSLANIQHYIDDWQPEHVDIDPSLGPLTGDFEKCGPLLVHYGGKEVFANEIDQLVGRLKRQNVDVTVIKEPLAPHISPMLPSFFGSMATDGIRAIGTYIAMHVGRA</sequence>
<organism evidence="3 4">
    <name type="scientific">Aphanomyces astaci</name>
    <name type="common">Crayfish plague agent</name>
    <dbReference type="NCBI Taxonomy" id="112090"/>
    <lineage>
        <taxon>Eukaryota</taxon>
        <taxon>Sar</taxon>
        <taxon>Stramenopiles</taxon>
        <taxon>Oomycota</taxon>
        <taxon>Saprolegniomycetes</taxon>
        <taxon>Saprolegniales</taxon>
        <taxon>Verrucalvaceae</taxon>
        <taxon>Aphanomyces</taxon>
    </lineage>
</organism>
<name>A0A6A4YZ59_APHAT</name>
<dbReference type="SUPFAM" id="SSF53474">
    <property type="entry name" value="alpha/beta-Hydrolases"/>
    <property type="match status" value="1"/>
</dbReference>
<dbReference type="InterPro" id="IPR050300">
    <property type="entry name" value="GDXG_lipolytic_enzyme"/>
</dbReference>
<comment type="caution">
    <text evidence="3">The sequence shown here is derived from an EMBL/GenBank/DDBJ whole genome shotgun (WGS) entry which is preliminary data.</text>
</comment>
<dbReference type="VEuPathDB" id="FungiDB:H257_16133"/>
<gene>
    <name evidence="3" type="ORF">AaE_016290</name>
</gene>
<dbReference type="Pfam" id="PF07859">
    <property type="entry name" value="Abhydrolase_3"/>
    <property type="match status" value="1"/>
</dbReference>
<dbReference type="Proteomes" id="UP000469452">
    <property type="component" value="Unassembled WGS sequence"/>
</dbReference>
<dbReference type="Gene3D" id="3.40.50.1820">
    <property type="entry name" value="alpha/beta hydrolase"/>
    <property type="match status" value="1"/>
</dbReference>
<dbReference type="InterPro" id="IPR029058">
    <property type="entry name" value="AB_hydrolase_fold"/>
</dbReference>
<proteinExistence type="predicted"/>
<accession>A0A6A4YZ59</accession>
<feature type="domain" description="Alpha/beta hydrolase fold-3" evidence="2">
    <location>
        <begin position="130"/>
        <end position="330"/>
    </location>
</feature>
<evidence type="ECO:0000313" key="4">
    <source>
        <dbReference type="Proteomes" id="UP000469452"/>
    </source>
</evidence>
<dbReference type="GO" id="GO:0016787">
    <property type="term" value="F:hydrolase activity"/>
    <property type="evidence" value="ECO:0007669"/>
    <property type="project" value="UniProtKB-KW"/>
</dbReference>
<dbReference type="InterPro" id="IPR013094">
    <property type="entry name" value="AB_hydrolase_3"/>
</dbReference>
<evidence type="ECO:0000313" key="3">
    <source>
        <dbReference type="EMBL" id="KAF0701845.1"/>
    </source>
</evidence>